<evidence type="ECO:0000259" key="9">
    <source>
        <dbReference type="Pfam" id="PF00662"/>
    </source>
</evidence>
<accession>A0AA48LYS0</accession>
<dbReference type="GO" id="GO:0015990">
    <property type="term" value="P:electron transport coupled proton transport"/>
    <property type="evidence" value="ECO:0007669"/>
    <property type="project" value="TreeGrafter"/>
</dbReference>
<evidence type="ECO:0000256" key="5">
    <source>
        <dbReference type="ARBA" id="ARBA00022989"/>
    </source>
</evidence>
<feature type="transmembrane region" description="Helical" evidence="7">
    <location>
        <begin position="80"/>
        <end position="99"/>
    </location>
</feature>
<feature type="transmembrane region" description="Helical" evidence="7">
    <location>
        <begin position="279"/>
        <end position="301"/>
    </location>
</feature>
<dbReference type="EMBL" id="OY288114">
    <property type="protein sequence ID" value="CAJ0850313.1"/>
    <property type="molecule type" value="Genomic_DNA"/>
</dbReference>
<feature type="transmembrane region" description="Helical" evidence="7">
    <location>
        <begin position="178"/>
        <end position="198"/>
    </location>
</feature>
<proteinExistence type="inferred from homology"/>
<dbReference type="InterPro" id="IPR001516">
    <property type="entry name" value="Proton_antipo_N"/>
</dbReference>
<dbReference type="InterPro" id="IPR046396">
    <property type="entry name" value="Transporter_DabB"/>
</dbReference>
<sequence length="530" mass="55214">MMHPLTWWALLAPAALLAVSLTPGRVANAFPRTMAAAGLTAGAVALLVALAVDVAVFLHGPFWTGTLGVAGVGVGIYVDALSAAMSTLVSFIGVIVLLYSRNYLDGDSRQGSFFKRLAFTLAAVLSVISAGNLAFLILAWIATSVGLNSLLLFYSDRPAAQLAAKKKFIASRLGDLCLIGAAASLWTSFGTLAFPELFAAARAAASAGEARMLAIPAILIVLAALLKSAQLPFHGWLVEVMETPTPVSALLHAGVINAGGFLVLRLADIVAPSEGALHLLSLAGGATALFGSIVMLTQTSIKVSLAYSTVAQMGFMMLECGLGAFAAALLHILAHSLYKAHAFLSSGSIIDLARASWTPSPGGQPHPARFALALAATLPVAFAVGGMFRAGFIENPGAATLATILLMSLAHLIANALDERTKAYVLGKAIGMTVIVAVAFFTLHAVVERLFGASFPAPAPLRGPEDLALVLVIIVSFGAVILFQSVMARHATSPFWQAVYVHLSQGLYLNTLANRAMLRIWPRRTAPSSL</sequence>
<feature type="transmembrane region" description="Helical" evidence="7">
    <location>
        <begin position="249"/>
        <end position="267"/>
    </location>
</feature>
<evidence type="ECO:0000256" key="1">
    <source>
        <dbReference type="ARBA" id="ARBA00004141"/>
    </source>
</evidence>
<feature type="transmembrane region" description="Helical" evidence="7">
    <location>
        <begin position="370"/>
        <end position="392"/>
    </location>
</feature>
<evidence type="ECO:0000256" key="7">
    <source>
        <dbReference type="SAM" id="Phobius"/>
    </source>
</evidence>
<feature type="transmembrane region" description="Helical" evidence="7">
    <location>
        <begin position="398"/>
        <end position="417"/>
    </location>
</feature>
<evidence type="ECO:0000256" key="4">
    <source>
        <dbReference type="ARBA" id="ARBA00022692"/>
    </source>
</evidence>
<evidence type="ECO:0000313" key="10">
    <source>
        <dbReference type="EMBL" id="CAJ0850313.1"/>
    </source>
</evidence>
<feature type="transmembrane region" description="Helical" evidence="7">
    <location>
        <begin position="6"/>
        <end position="24"/>
    </location>
</feature>
<feature type="transmembrane region" description="Helical" evidence="7">
    <location>
        <begin position="36"/>
        <end position="60"/>
    </location>
</feature>
<keyword evidence="4 7" id="KW-0812">Transmembrane</keyword>
<evidence type="ECO:0000256" key="2">
    <source>
        <dbReference type="ARBA" id="ARBA00022448"/>
    </source>
</evidence>
<organism evidence="10">
    <name type="scientific">freshwater sediment metagenome</name>
    <dbReference type="NCBI Taxonomy" id="556182"/>
    <lineage>
        <taxon>unclassified sequences</taxon>
        <taxon>metagenomes</taxon>
        <taxon>ecological metagenomes</taxon>
    </lineage>
</organism>
<dbReference type="HAMAP" id="MF_00862">
    <property type="entry name" value="DabB"/>
    <property type="match status" value="1"/>
</dbReference>
<dbReference type="NCBIfam" id="NF006029">
    <property type="entry name" value="PRK08168.1"/>
    <property type="match status" value="1"/>
</dbReference>
<feature type="transmembrane region" description="Helical" evidence="7">
    <location>
        <begin position="467"/>
        <end position="487"/>
    </location>
</feature>
<keyword evidence="2" id="KW-0813">Transport</keyword>
<feature type="transmembrane region" description="Helical" evidence="7">
    <location>
        <begin position="119"/>
        <end position="142"/>
    </location>
</feature>
<gene>
    <name evidence="10" type="primary">ndhF</name>
    <name evidence="10" type="ORF">AMST5_00251</name>
</gene>
<keyword evidence="5 7" id="KW-1133">Transmembrane helix</keyword>
<dbReference type="AlphaFoldDB" id="A0AA48LYS0"/>
<feature type="domain" description="NADH-Ubiquinone oxidoreductase (complex I) chain 5 N-terminal" evidence="9">
    <location>
        <begin position="72"/>
        <end position="114"/>
    </location>
</feature>
<dbReference type="InterPro" id="IPR003945">
    <property type="entry name" value="NU5C-like"/>
</dbReference>
<dbReference type="PRINTS" id="PR01434">
    <property type="entry name" value="NADHDHGNASE5"/>
</dbReference>
<feature type="transmembrane region" description="Helical" evidence="7">
    <location>
        <begin position="210"/>
        <end position="229"/>
    </location>
</feature>
<evidence type="ECO:0000256" key="6">
    <source>
        <dbReference type="ARBA" id="ARBA00023136"/>
    </source>
</evidence>
<dbReference type="GO" id="GO:0003954">
    <property type="term" value="F:NADH dehydrogenase activity"/>
    <property type="evidence" value="ECO:0007669"/>
    <property type="project" value="TreeGrafter"/>
</dbReference>
<dbReference type="GO" id="GO:0016020">
    <property type="term" value="C:membrane"/>
    <property type="evidence" value="ECO:0007669"/>
    <property type="project" value="UniProtKB-SubCell"/>
</dbReference>
<comment type="subcellular location">
    <subcellularLocation>
        <location evidence="1">Membrane</location>
        <topology evidence="1">Multi-pass membrane protein</topology>
    </subcellularLocation>
</comment>
<dbReference type="GO" id="GO:0042773">
    <property type="term" value="P:ATP synthesis coupled electron transport"/>
    <property type="evidence" value="ECO:0007669"/>
    <property type="project" value="InterPro"/>
</dbReference>
<dbReference type="PANTHER" id="PTHR42829">
    <property type="entry name" value="NADH-UBIQUINONE OXIDOREDUCTASE CHAIN 5"/>
    <property type="match status" value="1"/>
</dbReference>
<keyword evidence="6 7" id="KW-0472">Membrane</keyword>
<dbReference type="PANTHER" id="PTHR42829:SF1">
    <property type="entry name" value="INORGANIC CARBON TRANSPORTER SUBUNIT DABB-RELATED"/>
    <property type="match status" value="1"/>
</dbReference>
<feature type="transmembrane region" description="Helical" evidence="7">
    <location>
        <begin position="429"/>
        <end position="447"/>
    </location>
</feature>
<feature type="transmembrane region" description="Helical" evidence="7">
    <location>
        <begin position="313"/>
        <end position="334"/>
    </location>
</feature>
<evidence type="ECO:0000256" key="3">
    <source>
        <dbReference type="ARBA" id="ARBA00022475"/>
    </source>
</evidence>
<keyword evidence="3" id="KW-1003">Cell membrane</keyword>
<dbReference type="Pfam" id="PF00662">
    <property type="entry name" value="Proton_antipo_N"/>
    <property type="match status" value="1"/>
</dbReference>
<evidence type="ECO:0000259" key="8">
    <source>
        <dbReference type="Pfam" id="PF00361"/>
    </source>
</evidence>
<dbReference type="InterPro" id="IPR001750">
    <property type="entry name" value="ND/Mrp_TM"/>
</dbReference>
<dbReference type="GO" id="GO:0008137">
    <property type="term" value="F:NADH dehydrogenase (ubiquinone) activity"/>
    <property type="evidence" value="ECO:0007669"/>
    <property type="project" value="InterPro"/>
</dbReference>
<protein>
    <submittedName>
        <fullName evidence="10">NAD(P)H-quinone oxidoreductase subunit 5</fullName>
    </submittedName>
</protein>
<dbReference type="Pfam" id="PF00361">
    <property type="entry name" value="Proton_antipo_M"/>
    <property type="match status" value="1"/>
</dbReference>
<name>A0AA48LYS0_9ZZZZ</name>
<reference evidence="10" key="1">
    <citation type="submission" date="2023-07" db="EMBL/GenBank/DDBJ databases">
        <authorList>
            <person name="Pelsma A.J. K."/>
        </authorList>
    </citation>
    <scope>NUCLEOTIDE SEQUENCE</scope>
</reference>
<feature type="domain" description="NADH:quinone oxidoreductase/Mrp antiporter transmembrane" evidence="8">
    <location>
        <begin position="130"/>
        <end position="350"/>
    </location>
</feature>